<evidence type="ECO:0000256" key="1">
    <source>
        <dbReference type="SAM" id="SignalP"/>
    </source>
</evidence>
<keyword evidence="1" id="KW-0732">Signal</keyword>
<protein>
    <submittedName>
        <fullName evidence="3">Peptidase S1 domain-containing protein</fullName>
    </submittedName>
</protein>
<dbReference type="AlphaFoldDB" id="A0A7E5A252"/>
<proteinExistence type="predicted"/>
<evidence type="ECO:0000313" key="3">
    <source>
        <dbReference type="WBParaSite" id="Pan_g928.t1"/>
    </source>
</evidence>
<dbReference type="Proteomes" id="UP000492821">
    <property type="component" value="Unassembled WGS sequence"/>
</dbReference>
<accession>A0A7E5A252</accession>
<organism evidence="2 3">
    <name type="scientific">Panagrellus redivivus</name>
    <name type="common">Microworm</name>
    <dbReference type="NCBI Taxonomy" id="6233"/>
    <lineage>
        <taxon>Eukaryota</taxon>
        <taxon>Metazoa</taxon>
        <taxon>Ecdysozoa</taxon>
        <taxon>Nematoda</taxon>
        <taxon>Chromadorea</taxon>
        <taxon>Rhabditida</taxon>
        <taxon>Tylenchina</taxon>
        <taxon>Panagrolaimomorpha</taxon>
        <taxon>Panagrolaimoidea</taxon>
        <taxon>Panagrolaimidae</taxon>
        <taxon>Panagrellus</taxon>
    </lineage>
</organism>
<reference evidence="2" key="1">
    <citation type="journal article" date="2013" name="Genetics">
        <title>The draft genome and transcriptome of Panagrellus redivivus are shaped by the harsh demands of a free-living lifestyle.</title>
        <authorList>
            <person name="Srinivasan J."/>
            <person name="Dillman A.R."/>
            <person name="Macchietto M.G."/>
            <person name="Heikkinen L."/>
            <person name="Lakso M."/>
            <person name="Fracchia K.M."/>
            <person name="Antoshechkin I."/>
            <person name="Mortazavi A."/>
            <person name="Wong G."/>
            <person name="Sternberg P.W."/>
        </authorList>
    </citation>
    <scope>NUCLEOTIDE SEQUENCE [LARGE SCALE GENOMIC DNA]</scope>
    <source>
        <strain evidence="2">MT8872</strain>
    </source>
</reference>
<dbReference type="WBParaSite" id="Pan_g928.t1">
    <property type="protein sequence ID" value="Pan_g928.t1"/>
    <property type="gene ID" value="Pan_g928"/>
</dbReference>
<keyword evidence="2" id="KW-1185">Reference proteome</keyword>
<evidence type="ECO:0000313" key="2">
    <source>
        <dbReference type="Proteomes" id="UP000492821"/>
    </source>
</evidence>
<name>A0A7E5A252_PANRE</name>
<feature type="signal peptide" evidence="1">
    <location>
        <begin position="1"/>
        <end position="19"/>
    </location>
</feature>
<feature type="chain" id="PRO_5029013029" evidence="1">
    <location>
        <begin position="20"/>
        <end position="256"/>
    </location>
</feature>
<reference evidence="3" key="2">
    <citation type="submission" date="2020-10" db="UniProtKB">
        <authorList>
            <consortium name="WormBaseParasite"/>
        </authorList>
    </citation>
    <scope>IDENTIFICATION</scope>
</reference>
<sequence length="256" mass="28672">MKFQRTFTTLILLTATVLAKNANLNSLTFIRANIGYQYATSVINESTTTEYETDEFLMVMIRGGFAVGTAQIRFRLIGRPIEQITYVKEATFSPVKMPWLTLNDTDIEDYSPDFGFLTLVSNVFVKKFSTIDHLGQPALIRRHYRTHVGQKLLAIGPQMTATVVEVVPFSTCKASFDPKNVYLIHSEEQFCTTKVPMETHPGNAAFATPTALLFDARRNDVLVGIATKSKNGHTLSSLISFNCDFLEEFTKTSVCE</sequence>